<dbReference type="Gene3D" id="3.30.200.20">
    <property type="entry name" value="Phosphorylase Kinase, domain 1"/>
    <property type="match status" value="1"/>
</dbReference>
<dbReference type="CDD" id="cd05154">
    <property type="entry name" value="ACAD10_11_N-like"/>
    <property type="match status" value="1"/>
</dbReference>
<dbReference type="Pfam" id="PF23213">
    <property type="entry name" value="DUF7065"/>
    <property type="match status" value="1"/>
</dbReference>
<organism evidence="4 5">
    <name type="scientific">Fusarium albosuccineum</name>
    <dbReference type="NCBI Taxonomy" id="1237068"/>
    <lineage>
        <taxon>Eukaryota</taxon>
        <taxon>Fungi</taxon>
        <taxon>Dikarya</taxon>
        <taxon>Ascomycota</taxon>
        <taxon>Pezizomycotina</taxon>
        <taxon>Sordariomycetes</taxon>
        <taxon>Hypocreomycetidae</taxon>
        <taxon>Hypocreales</taxon>
        <taxon>Nectriaceae</taxon>
        <taxon>Fusarium</taxon>
        <taxon>Fusarium decemcellulare species complex</taxon>
    </lineage>
</organism>
<evidence type="ECO:0000259" key="2">
    <source>
        <dbReference type="Pfam" id="PF23212"/>
    </source>
</evidence>
<keyword evidence="5" id="KW-1185">Reference proteome</keyword>
<feature type="domain" description="DUF7064" evidence="2">
    <location>
        <begin position="743"/>
        <end position="869"/>
    </location>
</feature>
<accession>A0A8H4PEV7</accession>
<dbReference type="Pfam" id="PF01636">
    <property type="entry name" value="APH"/>
    <property type="match status" value="1"/>
</dbReference>
<dbReference type="SUPFAM" id="SSF159245">
    <property type="entry name" value="AttH-like"/>
    <property type="match status" value="1"/>
</dbReference>
<evidence type="ECO:0000313" key="4">
    <source>
        <dbReference type="EMBL" id="KAF4468348.1"/>
    </source>
</evidence>
<sequence>MKITPTPLSLTLALRALEEDIYPHLPVASIAAQSSYKGVVALVCDLLARCTPTSNGTTPLLEALLKSGATLERDIKAALEPSQASNMDILDLSVGPTGEQSFRQLAHRYEELTKRIDELAQKLAASPTEETPLLLRRAAEWEATYYRERGTRSDPTKTSYYENVDVEPTKAIEKFRGTRKPEPSAVDIQSFLRASRRNPSITVTGLKRLAGGHGKQTYVCEVCSPGPTGNEMAEMVVRKEDRVPIIGRSTFRVAEEFALLKDLSTNTDFPCPRPFDLADPAPEGIDAPFYTMCRMKGAIGSMYLGSESSEIDDNMAQQLATLLAKLHTYSLDNFSSYFKTTGQDVDQVKRMSVRDCYRQSLKAWTDYVKDVEHLPSPYMTWLLDWLQHHIPDDPRPVTLTHGDFSIHNLLQIDGEITGVLDWECAEFLCPEQDLAYIQPLLSKSYPWDRFIQHYRKAGGPDVHEEYFPFAQAYASLRTIIAFNRATRNIMAGDSHDSRFLMVEYGYQGPFMGLGLEYSSQHPSYTAIAKAAASIDTLESLEEPPQSVPGRLRPSVKPDGHGGQDHAFDVRGGEVNIRQPNGPTPNWQDSVVLVWWDAKQRIGGFHRLGHEPNRPGGGEAIIWTNLITPAGMFKRVQSNRLREADTPPDGSHGSGDDTCTVIYANGEHVWNINEAAEGITARIVHRDTGPNVDCFPKRGSMDQDFATAHFDVPGRVTGELKMAGHTYGIDGLSIRDHAWGNRDWGDSAYGHRWLVGTAGEQFSFIAVSWHATAGDRVANFGWVVRDGAITLARETDILVMMEVDSCTNRGGRLRMVLTTGEELDIEIEAAAPKASVCWHLGMACVDRICTFKCKQNGVQGFANVESTSNIQFGSRRPGTLVGGVIENGFTPT</sequence>
<evidence type="ECO:0000313" key="5">
    <source>
        <dbReference type="Proteomes" id="UP000554235"/>
    </source>
</evidence>
<dbReference type="InterPro" id="IPR011009">
    <property type="entry name" value="Kinase-like_dom_sf"/>
</dbReference>
<dbReference type="InterPro" id="IPR002575">
    <property type="entry name" value="Aminoglycoside_PTrfase"/>
</dbReference>
<name>A0A8H4PEV7_9HYPO</name>
<proteinExistence type="predicted"/>
<dbReference type="InterPro" id="IPR041726">
    <property type="entry name" value="ACAD10_11_N"/>
</dbReference>
<protein>
    <submittedName>
        <fullName evidence="4">Oligopeptide transporter</fullName>
    </submittedName>
</protein>
<dbReference type="SUPFAM" id="SSF56112">
    <property type="entry name" value="Protein kinase-like (PK-like)"/>
    <property type="match status" value="1"/>
</dbReference>
<dbReference type="Gene3D" id="3.90.1200.10">
    <property type="match status" value="1"/>
</dbReference>
<dbReference type="Proteomes" id="UP000554235">
    <property type="component" value="Unassembled WGS sequence"/>
</dbReference>
<comment type="caution">
    <text evidence="4">The sequence shown here is derived from an EMBL/GenBank/DDBJ whole genome shotgun (WGS) entry which is preliminary data.</text>
</comment>
<dbReference type="Pfam" id="PF23212">
    <property type="entry name" value="DUF7064"/>
    <property type="match status" value="1"/>
</dbReference>
<evidence type="ECO:0000259" key="1">
    <source>
        <dbReference type="Pfam" id="PF01636"/>
    </source>
</evidence>
<dbReference type="OrthoDB" id="10003767at2759"/>
<dbReference type="InterPro" id="IPR055493">
    <property type="entry name" value="DUF7065"/>
</dbReference>
<evidence type="ECO:0000259" key="3">
    <source>
        <dbReference type="Pfam" id="PF23213"/>
    </source>
</evidence>
<reference evidence="4 5" key="1">
    <citation type="submission" date="2020-01" db="EMBL/GenBank/DDBJ databases">
        <title>Identification and distribution of gene clusters putatively required for synthesis of sphingolipid metabolism inhibitors in phylogenetically diverse species of the filamentous fungus Fusarium.</title>
        <authorList>
            <person name="Kim H.-S."/>
            <person name="Busman M."/>
            <person name="Brown D.W."/>
            <person name="Divon H."/>
            <person name="Uhlig S."/>
            <person name="Proctor R.H."/>
        </authorList>
    </citation>
    <scope>NUCLEOTIDE SEQUENCE [LARGE SCALE GENOMIC DNA]</scope>
    <source>
        <strain evidence="4 5">NRRL 20459</strain>
    </source>
</reference>
<dbReference type="AlphaFoldDB" id="A0A8H4PEV7"/>
<dbReference type="InterPro" id="IPR055492">
    <property type="entry name" value="DUF7064"/>
</dbReference>
<feature type="domain" description="Aminoglycoside phosphotransferase" evidence="1">
    <location>
        <begin position="207"/>
        <end position="461"/>
    </location>
</feature>
<feature type="domain" description="DUF7065" evidence="3">
    <location>
        <begin position="560"/>
        <end position="741"/>
    </location>
</feature>
<dbReference type="EMBL" id="JAADYS010000630">
    <property type="protein sequence ID" value="KAF4468348.1"/>
    <property type="molecule type" value="Genomic_DNA"/>
</dbReference>
<dbReference type="PANTHER" id="PTHR21310">
    <property type="entry name" value="AMINOGLYCOSIDE PHOSPHOTRANSFERASE-RELATED-RELATED"/>
    <property type="match status" value="1"/>
</dbReference>
<dbReference type="InterPro" id="IPR051678">
    <property type="entry name" value="AGP_Transferase"/>
</dbReference>
<gene>
    <name evidence="4" type="ORF">FALBO_4770</name>
</gene>